<protein>
    <submittedName>
        <fullName evidence="1">Uncharacterized protein</fullName>
    </submittedName>
</protein>
<dbReference type="EMBL" id="BNCD01000025">
    <property type="protein sequence ID" value="GHH87043.1"/>
    <property type="molecule type" value="Genomic_DNA"/>
</dbReference>
<evidence type="ECO:0000313" key="2">
    <source>
        <dbReference type="Proteomes" id="UP000603708"/>
    </source>
</evidence>
<proteinExistence type="predicted"/>
<reference evidence="1" key="1">
    <citation type="journal article" date="2014" name="Int. J. Syst. Evol. Microbiol.">
        <title>Complete genome sequence of Corynebacterium casei LMG S-19264T (=DSM 44701T), isolated from a smear-ripened cheese.</title>
        <authorList>
            <consortium name="US DOE Joint Genome Institute (JGI-PGF)"/>
            <person name="Walter F."/>
            <person name="Albersmeier A."/>
            <person name="Kalinowski J."/>
            <person name="Ruckert C."/>
        </authorList>
    </citation>
    <scope>NUCLEOTIDE SEQUENCE</scope>
    <source>
        <strain evidence="1">JCM 5069</strain>
    </source>
</reference>
<comment type="caution">
    <text evidence="1">The sequence shown here is derived from an EMBL/GenBank/DDBJ whole genome shotgun (WGS) entry which is preliminary data.</text>
</comment>
<keyword evidence="2" id="KW-1185">Reference proteome</keyword>
<gene>
    <name evidence="1" type="ORF">GCM10018793_61270</name>
</gene>
<dbReference type="Proteomes" id="UP000603708">
    <property type="component" value="Unassembled WGS sequence"/>
</dbReference>
<accession>A0A919L7S9</accession>
<evidence type="ECO:0000313" key="1">
    <source>
        <dbReference type="EMBL" id="GHH87043.1"/>
    </source>
</evidence>
<name>A0A919L7S9_9ACTN</name>
<sequence length="65" mass="6271">MTTAVRIGRAPGAEPDPGAGTVAVEAVEAVGAVDVAEVGADVGVGVSVVCMTGSLQLEGRFKSSA</sequence>
<dbReference type="AlphaFoldDB" id="A0A919L7S9"/>
<organism evidence="1 2">
    <name type="scientific">Streptomyces sulfonofaciens</name>
    <dbReference type="NCBI Taxonomy" id="68272"/>
    <lineage>
        <taxon>Bacteria</taxon>
        <taxon>Bacillati</taxon>
        <taxon>Actinomycetota</taxon>
        <taxon>Actinomycetes</taxon>
        <taxon>Kitasatosporales</taxon>
        <taxon>Streptomycetaceae</taxon>
        <taxon>Streptomyces</taxon>
    </lineage>
</organism>
<reference evidence="1" key="2">
    <citation type="submission" date="2020-09" db="EMBL/GenBank/DDBJ databases">
        <authorList>
            <person name="Sun Q."/>
            <person name="Ohkuma M."/>
        </authorList>
    </citation>
    <scope>NUCLEOTIDE SEQUENCE</scope>
    <source>
        <strain evidence="1">JCM 5069</strain>
    </source>
</reference>